<dbReference type="InterPro" id="IPR036047">
    <property type="entry name" value="F-box-like_dom_sf"/>
</dbReference>
<proteinExistence type="predicted"/>
<dbReference type="Gene3D" id="1.20.1280.50">
    <property type="match status" value="1"/>
</dbReference>
<gene>
    <name evidence="2" type="ORF">C2845_PM13G25230</name>
</gene>
<dbReference type="PANTHER" id="PTHR36140">
    <property type="entry name" value="F-BOX DOMAIN-CONTAINING PROTEIN-RELATED"/>
    <property type="match status" value="1"/>
</dbReference>
<dbReference type="CDD" id="cd09917">
    <property type="entry name" value="F-box_SF"/>
    <property type="match status" value="1"/>
</dbReference>
<evidence type="ECO:0000313" key="3">
    <source>
        <dbReference type="Proteomes" id="UP000275267"/>
    </source>
</evidence>
<name>A0A3L6RMG2_PANMI</name>
<keyword evidence="3" id="KW-1185">Reference proteome</keyword>
<accession>A0A3L6RMG2</accession>
<comment type="caution">
    <text evidence="2">The sequence shown here is derived from an EMBL/GenBank/DDBJ whole genome shotgun (WGS) entry which is preliminary data.</text>
</comment>
<dbReference type="EMBL" id="PQIB02000008">
    <property type="protein sequence ID" value="RLN05543.1"/>
    <property type="molecule type" value="Genomic_DNA"/>
</dbReference>
<dbReference type="Proteomes" id="UP000275267">
    <property type="component" value="Unassembled WGS sequence"/>
</dbReference>
<dbReference type="InterPro" id="IPR001810">
    <property type="entry name" value="F-box_dom"/>
</dbReference>
<organism evidence="2 3">
    <name type="scientific">Panicum miliaceum</name>
    <name type="common">Proso millet</name>
    <name type="synonym">Broomcorn millet</name>
    <dbReference type="NCBI Taxonomy" id="4540"/>
    <lineage>
        <taxon>Eukaryota</taxon>
        <taxon>Viridiplantae</taxon>
        <taxon>Streptophyta</taxon>
        <taxon>Embryophyta</taxon>
        <taxon>Tracheophyta</taxon>
        <taxon>Spermatophyta</taxon>
        <taxon>Magnoliopsida</taxon>
        <taxon>Liliopsida</taxon>
        <taxon>Poales</taxon>
        <taxon>Poaceae</taxon>
        <taxon>PACMAD clade</taxon>
        <taxon>Panicoideae</taxon>
        <taxon>Panicodae</taxon>
        <taxon>Paniceae</taxon>
        <taxon>Panicinae</taxon>
        <taxon>Panicum</taxon>
        <taxon>Panicum sect. Panicum</taxon>
    </lineage>
</organism>
<evidence type="ECO:0000313" key="2">
    <source>
        <dbReference type="EMBL" id="RLN05543.1"/>
    </source>
</evidence>
<dbReference type="Pfam" id="PF12937">
    <property type="entry name" value="F-box-like"/>
    <property type="match status" value="1"/>
</dbReference>
<dbReference type="PANTHER" id="PTHR36140:SF12">
    <property type="entry name" value="F-BOX DOMAIN-CONTAINING PROTEIN"/>
    <property type="match status" value="1"/>
</dbReference>
<evidence type="ECO:0000259" key="1">
    <source>
        <dbReference type="Pfam" id="PF12937"/>
    </source>
</evidence>
<dbReference type="SUPFAM" id="SSF81383">
    <property type="entry name" value="F-box domain"/>
    <property type="match status" value="1"/>
</dbReference>
<dbReference type="AlphaFoldDB" id="A0A3L6RMG2"/>
<sequence>MPPQRRASRAHPAATPYAEAGRCLSRCHRRRKRVNLDVGGGGEDGAHVGILPDDALSVIFSRVPSGDAGVARCAATCRRWGRVVATRAAAIAHALPTPWGAGFLPHLALGLLHEPEGGGRALSR</sequence>
<reference evidence="3" key="1">
    <citation type="journal article" date="2019" name="Nat. Commun.">
        <title>The genome of broomcorn millet.</title>
        <authorList>
            <person name="Zou C."/>
            <person name="Miki D."/>
            <person name="Li D."/>
            <person name="Tang Q."/>
            <person name="Xiao L."/>
            <person name="Rajput S."/>
            <person name="Deng P."/>
            <person name="Jia W."/>
            <person name="Huang R."/>
            <person name="Zhang M."/>
            <person name="Sun Y."/>
            <person name="Hu J."/>
            <person name="Fu X."/>
            <person name="Schnable P.S."/>
            <person name="Li F."/>
            <person name="Zhang H."/>
            <person name="Feng B."/>
            <person name="Zhu X."/>
            <person name="Liu R."/>
            <person name="Schnable J.C."/>
            <person name="Zhu J.-K."/>
            <person name="Zhang H."/>
        </authorList>
    </citation>
    <scope>NUCLEOTIDE SEQUENCE [LARGE SCALE GENOMIC DNA]</scope>
</reference>
<protein>
    <recommendedName>
        <fullName evidence="1">F-box domain-containing protein</fullName>
    </recommendedName>
</protein>
<feature type="domain" description="F-box" evidence="1">
    <location>
        <begin position="50"/>
        <end position="85"/>
    </location>
</feature>